<keyword evidence="3" id="KW-1185">Reference proteome</keyword>
<proteinExistence type="predicted"/>
<dbReference type="Proteomes" id="UP000295252">
    <property type="component" value="Chromosome VI"/>
</dbReference>
<dbReference type="InParanoid" id="A0A068TNX7"/>
<keyword evidence="1" id="KW-0732">Signal</keyword>
<feature type="signal peptide" evidence="1">
    <location>
        <begin position="1"/>
        <end position="31"/>
    </location>
</feature>
<dbReference type="Gramene" id="CDO97956">
    <property type="protein sequence ID" value="CDO97956"/>
    <property type="gene ID" value="GSCOC_T00021908001"/>
</dbReference>
<gene>
    <name evidence="2" type="ORF">GSCOC_T00021908001</name>
</gene>
<evidence type="ECO:0000313" key="2">
    <source>
        <dbReference type="EMBL" id="CDO97956.1"/>
    </source>
</evidence>
<evidence type="ECO:0000256" key="1">
    <source>
        <dbReference type="SAM" id="SignalP"/>
    </source>
</evidence>
<dbReference type="EMBL" id="HG739086">
    <property type="protein sequence ID" value="CDO97956.1"/>
    <property type="molecule type" value="Genomic_DNA"/>
</dbReference>
<accession>A0A068TNX7</accession>
<sequence length="78" mass="8260">MTANSSQESLVVASVIFAILILSSTIPPALAAGITGLTHRELMQKPHCPPCLCCQRKLPPPECCYCACFVTESGNKAP</sequence>
<protein>
    <submittedName>
        <fullName evidence="2">Uncharacterized protein</fullName>
    </submittedName>
</protein>
<name>A0A068TNX7_COFCA</name>
<evidence type="ECO:0000313" key="3">
    <source>
        <dbReference type="Proteomes" id="UP000295252"/>
    </source>
</evidence>
<feature type="chain" id="PRO_5001654131" evidence="1">
    <location>
        <begin position="32"/>
        <end position="78"/>
    </location>
</feature>
<dbReference type="OMA" id="CPPCLCC"/>
<dbReference type="PhylomeDB" id="A0A068TNX7"/>
<reference evidence="3" key="1">
    <citation type="journal article" date="2014" name="Science">
        <title>The coffee genome provides insight into the convergent evolution of caffeine biosynthesis.</title>
        <authorList>
            <person name="Denoeud F."/>
            <person name="Carretero-Paulet L."/>
            <person name="Dereeper A."/>
            <person name="Droc G."/>
            <person name="Guyot R."/>
            <person name="Pietrella M."/>
            <person name="Zheng C."/>
            <person name="Alberti A."/>
            <person name="Anthony F."/>
            <person name="Aprea G."/>
            <person name="Aury J.M."/>
            <person name="Bento P."/>
            <person name="Bernard M."/>
            <person name="Bocs S."/>
            <person name="Campa C."/>
            <person name="Cenci A."/>
            <person name="Combes M.C."/>
            <person name="Crouzillat D."/>
            <person name="Da Silva C."/>
            <person name="Daddiego L."/>
            <person name="De Bellis F."/>
            <person name="Dussert S."/>
            <person name="Garsmeur O."/>
            <person name="Gayraud T."/>
            <person name="Guignon V."/>
            <person name="Jahn K."/>
            <person name="Jamilloux V."/>
            <person name="Joet T."/>
            <person name="Labadie K."/>
            <person name="Lan T."/>
            <person name="Leclercq J."/>
            <person name="Lepelley M."/>
            <person name="Leroy T."/>
            <person name="Li L.T."/>
            <person name="Librado P."/>
            <person name="Lopez L."/>
            <person name="Munoz A."/>
            <person name="Noel B."/>
            <person name="Pallavicini A."/>
            <person name="Perrotta G."/>
            <person name="Poncet V."/>
            <person name="Pot D."/>
            <person name="Priyono X."/>
            <person name="Rigoreau M."/>
            <person name="Rouard M."/>
            <person name="Rozas J."/>
            <person name="Tranchant-Dubreuil C."/>
            <person name="VanBuren R."/>
            <person name="Zhang Q."/>
            <person name="Andrade A.C."/>
            <person name="Argout X."/>
            <person name="Bertrand B."/>
            <person name="de Kochko A."/>
            <person name="Graziosi G."/>
            <person name="Henry R.J."/>
            <person name="Jayarama X."/>
            <person name="Ming R."/>
            <person name="Nagai C."/>
            <person name="Rounsley S."/>
            <person name="Sankoff D."/>
            <person name="Giuliano G."/>
            <person name="Albert V.A."/>
            <person name="Wincker P."/>
            <person name="Lashermes P."/>
        </authorList>
    </citation>
    <scope>NUCLEOTIDE SEQUENCE [LARGE SCALE GENOMIC DNA]</scope>
    <source>
        <strain evidence="3">cv. DH200-94</strain>
    </source>
</reference>
<organism evidence="2 3">
    <name type="scientific">Coffea canephora</name>
    <name type="common">Robusta coffee</name>
    <dbReference type="NCBI Taxonomy" id="49390"/>
    <lineage>
        <taxon>Eukaryota</taxon>
        <taxon>Viridiplantae</taxon>
        <taxon>Streptophyta</taxon>
        <taxon>Embryophyta</taxon>
        <taxon>Tracheophyta</taxon>
        <taxon>Spermatophyta</taxon>
        <taxon>Magnoliopsida</taxon>
        <taxon>eudicotyledons</taxon>
        <taxon>Gunneridae</taxon>
        <taxon>Pentapetalae</taxon>
        <taxon>asterids</taxon>
        <taxon>lamiids</taxon>
        <taxon>Gentianales</taxon>
        <taxon>Rubiaceae</taxon>
        <taxon>Ixoroideae</taxon>
        <taxon>Gardenieae complex</taxon>
        <taxon>Bertiereae - Coffeeae clade</taxon>
        <taxon>Coffeeae</taxon>
        <taxon>Coffea</taxon>
    </lineage>
</organism>
<dbReference type="AlphaFoldDB" id="A0A068TNX7"/>